<dbReference type="GO" id="GO:0008830">
    <property type="term" value="F:dTDP-4-dehydrorhamnose 3,5-epimerase activity"/>
    <property type="evidence" value="ECO:0007669"/>
    <property type="project" value="InterPro"/>
</dbReference>
<sequence>MQSEANKMQIDGLKVYKGSTFSDSRGKFSRVFDSDWFYGIGFTPMQINVSSNPYKHTLRGMHFQVDGEPESKLMTLLSGVVFLSLVDLRPKALSYLNVFTKEVSAEQGESIYIPAGCAAGWISLSNDVQIHYVMSSRFEQNNYDGFKFDDPFFSIPWPLKPEIISDQDRNWPNFQERS</sequence>
<keyword evidence="5" id="KW-1185">Reference proteome</keyword>
<dbReference type="PANTHER" id="PTHR21047">
    <property type="entry name" value="DTDP-6-DEOXY-D-GLUCOSE-3,5 EPIMERASE"/>
    <property type="match status" value="1"/>
</dbReference>
<evidence type="ECO:0000313" key="5">
    <source>
        <dbReference type="Proteomes" id="UP000217153"/>
    </source>
</evidence>
<evidence type="ECO:0000313" key="4">
    <source>
        <dbReference type="EMBL" id="ASY09975.2"/>
    </source>
</evidence>
<comment type="similarity">
    <text evidence="1">Belongs to the dTDP-4-dehydrorhamnose 3,5-epimerase family.</text>
</comment>
<dbReference type="GO" id="GO:0005829">
    <property type="term" value="C:cytosol"/>
    <property type="evidence" value="ECO:0007669"/>
    <property type="project" value="TreeGrafter"/>
</dbReference>
<organism evidence="4 5">
    <name type="scientific">Candidatus Nanopelagicus limnae</name>
    <dbReference type="NCBI Taxonomy" id="1884634"/>
    <lineage>
        <taxon>Bacteria</taxon>
        <taxon>Bacillati</taxon>
        <taxon>Actinomycetota</taxon>
        <taxon>Actinomycetes</taxon>
        <taxon>Candidatus Nanopelagicales</taxon>
        <taxon>Candidatus Nanopelagicaceae</taxon>
        <taxon>Candidatus Nanopelagicus</taxon>
    </lineage>
</organism>
<dbReference type="PANTHER" id="PTHR21047:SF2">
    <property type="entry name" value="THYMIDINE DIPHOSPHO-4-KETO-RHAMNOSE 3,5-EPIMERASE"/>
    <property type="match status" value="1"/>
</dbReference>
<dbReference type="EMBL" id="CP016768">
    <property type="protein sequence ID" value="ASY09975.2"/>
    <property type="molecule type" value="Genomic_DNA"/>
</dbReference>
<dbReference type="AlphaFoldDB" id="A0A249JZL9"/>
<feature type="site" description="Participates in a stacking interaction with the thymidine ring of dTDP-4-oxo-6-deoxyglucose" evidence="3">
    <location>
        <position position="138"/>
    </location>
</feature>
<dbReference type="Proteomes" id="UP000217153">
    <property type="component" value="Chromosome"/>
</dbReference>
<feature type="active site" description="Proton donor" evidence="2">
    <location>
        <position position="132"/>
    </location>
</feature>
<proteinExistence type="inferred from homology"/>
<gene>
    <name evidence="4" type="ORF">B1s21122_06235</name>
</gene>
<feature type="active site" description="Proton acceptor" evidence="2">
    <location>
        <position position="62"/>
    </location>
</feature>
<dbReference type="InterPro" id="IPR014710">
    <property type="entry name" value="RmlC-like_jellyroll"/>
</dbReference>
<protein>
    <submittedName>
        <fullName evidence="4">dTDP-4-dehydrorhamnose 3,5-epimerase</fullName>
    </submittedName>
</protein>
<dbReference type="Gene3D" id="2.60.120.10">
    <property type="entry name" value="Jelly Rolls"/>
    <property type="match status" value="1"/>
</dbReference>
<dbReference type="InterPro" id="IPR000888">
    <property type="entry name" value="RmlC-like"/>
</dbReference>
<dbReference type="OrthoDB" id="9800680at2"/>
<accession>A0A249JZL9</accession>
<evidence type="ECO:0000256" key="2">
    <source>
        <dbReference type="PIRSR" id="PIRSR600888-1"/>
    </source>
</evidence>
<evidence type="ECO:0000256" key="3">
    <source>
        <dbReference type="PIRSR" id="PIRSR600888-3"/>
    </source>
</evidence>
<dbReference type="RefSeq" id="WP_095681204.1">
    <property type="nucleotide sequence ID" value="NZ_CP016768.2"/>
</dbReference>
<reference evidence="5" key="1">
    <citation type="submission" date="2016-10" db="EMBL/GenBank/DDBJ databases">
        <title>High microdiversification within the ubiquitous acI lineage of Actinobacteria.</title>
        <authorList>
            <person name="Neuenschwander S.M."/>
            <person name="Salcher M."/>
            <person name="Ghai R."/>
            <person name="Pernthaler J."/>
        </authorList>
    </citation>
    <scope>NUCLEOTIDE SEQUENCE [LARGE SCALE GENOMIC DNA]</scope>
</reference>
<dbReference type="InterPro" id="IPR011051">
    <property type="entry name" value="RmlC_Cupin_sf"/>
</dbReference>
<name>A0A249JZL9_9ACTN</name>
<dbReference type="GO" id="GO:0000271">
    <property type="term" value="P:polysaccharide biosynthetic process"/>
    <property type="evidence" value="ECO:0007669"/>
    <property type="project" value="TreeGrafter"/>
</dbReference>
<evidence type="ECO:0000256" key="1">
    <source>
        <dbReference type="ARBA" id="ARBA00010154"/>
    </source>
</evidence>
<dbReference type="KEGG" id="abam:B1s21122_06235"/>
<dbReference type="Pfam" id="PF00908">
    <property type="entry name" value="dTDP_sugar_isom"/>
    <property type="match status" value="1"/>
</dbReference>
<dbReference type="SUPFAM" id="SSF51182">
    <property type="entry name" value="RmlC-like cupins"/>
    <property type="match status" value="1"/>
</dbReference>